<name>A0ABU2XYF0_9ACTN</name>
<evidence type="ECO:0000313" key="2">
    <source>
        <dbReference type="EMBL" id="MDT0550484.1"/>
    </source>
</evidence>
<dbReference type="Pfam" id="PF17775">
    <property type="entry name" value="YchJ_M-like"/>
    <property type="match status" value="1"/>
</dbReference>
<protein>
    <submittedName>
        <fullName evidence="2">YchJ family metal-binding protein</fullName>
    </submittedName>
</protein>
<dbReference type="Gene3D" id="3.10.450.50">
    <property type="match status" value="1"/>
</dbReference>
<feature type="domain" description="YchJ-like middle NTF2-like" evidence="1">
    <location>
        <begin position="1"/>
        <end position="35"/>
    </location>
</feature>
<proteinExistence type="predicted"/>
<dbReference type="InterPro" id="IPR032710">
    <property type="entry name" value="NTF2-like_dom_sf"/>
</dbReference>
<evidence type="ECO:0000259" key="1">
    <source>
        <dbReference type="Pfam" id="PF17775"/>
    </source>
</evidence>
<evidence type="ECO:0000313" key="3">
    <source>
        <dbReference type="Proteomes" id="UP001180754"/>
    </source>
</evidence>
<reference evidence="2" key="1">
    <citation type="submission" date="2024-05" db="EMBL/GenBank/DDBJ databases">
        <title>30 novel species of actinomycetes from the DSMZ collection.</title>
        <authorList>
            <person name="Nouioui I."/>
        </authorList>
    </citation>
    <scope>NUCLEOTIDE SEQUENCE</scope>
    <source>
        <strain evidence="2">DSM 41529</strain>
    </source>
</reference>
<gene>
    <name evidence="2" type="ORF">RND15_48820</name>
</gene>
<accession>A0ABU2XYF0</accession>
<organism evidence="2 3">
    <name type="scientific">Streptomyces lonegramiae</name>
    <dbReference type="NCBI Taxonomy" id="3075524"/>
    <lineage>
        <taxon>Bacteria</taxon>
        <taxon>Bacillati</taxon>
        <taxon>Actinomycetota</taxon>
        <taxon>Actinomycetes</taxon>
        <taxon>Kitasatosporales</taxon>
        <taxon>Streptomycetaceae</taxon>
        <taxon>Streptomyces</taxon>
    </lineage>
</organism>
<keyword evidence="3" id="KW-1185">Reference proteome</keyword>
<dbReference type="InterPro" id="IPR048469">
    <property type="entry name" value="YchJ-like_M"/>
</dbReference>
<dbReference type="Proteomes" id="UP001180754">
    <property type="component" value="Unassembled WGS sequence"/>
</dbReference>
<dbReference type="RefSeq" id="WP_311731023.1">
    <property type="nucleotide sequence ID" value="NZ_JAVRFD010000178.1"/>
</dbReference>
<sequence>MVEFRAQYVHGDGRHILHERSRFERVKGEWRYVDGEIFE</sequence>
<dbReference type="EMBL" id="JAVRFD010000178">
    <property type="protein sequence ID" value="MDT0550484.1"/>
    <property type="molecule type" value="Genomic_DNA"/>
</dbReference>
<comment type="caution">
    <text evidence="2">The sequence shown here is derived from an EMBL/GenBank/DDBJ whole genome shotgun (WGS) entry which is preliminary data.</text>
</comment>
<dbReference type="SUPFAM" id="SSF54427">
    <property type="entry name" value="NTF2-like"/>
    <property type="match status" value="1"/>
</dbReference>